<evidence type="ECO:0000256" key="5">
    <source>
        <dbReference type="PROSITE-ProRule" id="PRU01240"/>
    </source>
</evidence>
<dbReference type="AlphaFoldDB" id="A0A833L0D5"/>
<gene>
    <name evidence="8" type="ORF">FD145_1259</name>
</gene>
<comment type="similarity">
    <text evidence="1 5">Belongs to the peptidase S8 family.</text>
</comment>
<dbReference type="PROSITE" id="PS00138">
    <property type="entry name" value="SUBTILASE_SER"/>
    <property type="match status" value="1"/>
</dbReference>
<evidence type="ECO:0000256" key="2">
    <source>
        <dbReference type="ARBA" id="ARBA00022670"/>
    </source>
</evidence>
<keyword evidence="3 5" id="KW-0378">Hydrolase</keyword>
<feature type="signal peptide" evidence="6">
    <location>
        <begin position="1"/>
        <end position="18"/>
    </location>
</feature>
<dbReference type="PANTHER" id="PTHR43399">
    <property type="entry name" value="SUBTILISIN-RELATED"/>
    <property type="match status" value="1"/>
</dbReference>
<dbReference type="GO" id="GO:0004252">
    <property type="term" value="F:serine-type endopeptidase activity"/>
    <property type="evidence" value="ECO:0007669"/>
    <property type="project" value="UniProtKB-UniRule"/>
</dbReference>
<keyword evidence="2 5" id="KW-0645">Protease</keyword>
<accession>A0A833L0D5</accession>
<feature type="domain" description="Peptidase S8/S53" evidence="7">
    <location>
        <begin position="173"/>
        <end position="442"/>
    </location>
</feature>
<evidence type="ECO:0000256" key="4">
    <source>
        <dbReference type="ARBA" id="ARBA00022825"/>
    </source>
</evidence>
<proteinExistence type="inferred from homology"/>
<feature type="active site" description="Charge relay system" evidence="5">
    <location>
        <position position="398"/>
    </location>
</feature>
<dbReference type="InterPro" id="IPR023828">
    <property type="entry name" value="Peptidase_S8_Ser-AS"/>
</dbReference>
<dbReference type="PANTHER" id="PTHR43399:SF4">
    <property type="entry name" value="CELL WALL-ASSOCIATED PROTEASE"/>
    <property type="match status" value="1"/>
</dbReference>
<dbReference type="Proteomes" id="UP000488506">
    <property type="component" value="Unassembled WGS sequence"/>
</dbReference>
<comment type="caution">
    <text evidence="8">The sequence shown here is derived from an EMBL/GenBank/DDBJ whole genome shotgun (WGS) entry which is preliminary data.</text>
</comment>
<dbReference type="Pfam" id="PF00082">
    <property type="entry name" value="Peptidase_S8"/>
    <property type="match status" value="1"/>
</dbReference>
<dbReference type="PROSITE" id="PS51892">
    <property type="entry name" value="SUBTILASE"/>
    <property type="match status" value="1"/>
</dbReference>
<evidence type="ECO:0000313" key="9">
    <source>
        <dbReference type="Proteomes" id="UP000488506"/>
    </source>
</evidence>
<evidence type="ECO:0000259" key="7">
    <source>
        <dbReference type="Pfam" id="PF00082"/>
    </source>
</evidence>
<dbReference type="Gene3D" id="3.40.50.200">
    <property type="entry name" value="Peptidase S8/S53 domain"/>
    <property type="match status" value="1"/>
</dbReference>
<evidence type="ECO:0000313" key="8">
    <source>
        <dbReference type="EMBL" id="KAF0133532.1"/>
    </source>
</evidence>
<dbReference type="InterPro" id="IPR051048">
    <property type="entry name" value="Peptidase_S8/S53_subtilisin"/>
</dbReference>
<dbReference type="SUPFAM" id="SSF89372">
    <property type="entry name" value="Fucose-specific lectin"/>
    <property type="match status" value="1"/>
</dbReference>
<dbReference type="Gene3D" id="2.120.10.70">
    <property type="entry name" value="Fucose-specific lectin"/>
    <property type="match status" value="1"/>
</dbReference>
<dbReference type="GO" id="GO:0006508">
    <property type="term" value="P:proteolysis"/>
    <property type="evidence" value="ECO:0007669"/>
    <property type="project" value="UniProtKB-KW"/>
</dbReference>
<dbReference type="InterPro" id="IPR000209">
    <property type="entry name" value="Peptidase_S8/S53_dom"/>
</dbReference>
<dbReference type="SUPFAM" id="SSF52743">
    <property type="entry name" value="Subtilisin-like"/>
    <property type="match status" value="1"/>
</dbReference>
<protein>
    <submittedName>
        <fullName evidence="8">Carbohydrate binding family 6</fullName>
    </submittedName>
</protein>
<evidence type="ECO:0000256" key="3">
    <source>
        <dbReference type="ARBA" id="ARBA00022801"/>
    </source>
</evidence>
<feature type="chain" id="PRO_5032683295" evidence="6">
    <location>
        <begin position="19"/>
        <end position="882"/>
    </location>
</feature>
<name>A0A833L0D5_UNCSA</name>
<keyword evidence="4 5" id="KW-0720">Serine protease</keyword>
<feature type="active site" description="Charge relay system" evidence="5">
    <location>
        <position position="178"/>
    </location>
</feature>
<organism evidence="8 9">
    <name type="scientific">Candidatus Saganbacteria bacterium</name>
    <dbReference type="NCBI Taxonomy" id="2575572"/>
    <lineage>
        <taxon>Bacteria</taxon>
        <taxon>Bacillati</taxon>
        <taxon>Saganbacteria</taxon>
    </lineage>
</organism>
<feature type="active site" description="Charge relay system" evidence="5">
    <location>
        <position position="224"/>
    </location>
</feature>
<sequence length="882" mass="95299">MKKVLLFIFCLLFLVSCGKVIQQSSGNQYTITNAIFDPTKISIISFSVDVDGQTVAATQEIVSNQVIVTLSSGKTKTDLENELKPLSCSIVGENTLVGTYQIQIPGTENAQTYADTLAALNSVEKAGVNPISYPEIIPDDANYSTGSPEGRWPFESINAEAAWDITTGEATDKIGLVDSGIYVGSRTGDEASYWAEIGASRIVAVDSCDKYENDSDPYDESDSHATNVLGILVAKGNNQKYMAGMNWNCKVYPFRSSSSWRKEDWQTRINAASMAVLSGVKVINCSFGLTLYSTLPNHWPAIYQFQQVAAKALEREVLIVCSAGNNNQDAKRHYPSCLTGSYASIISVGGLDVNNARYVHDTDISKGSNYGDYVDVAAPGKEVPTLDTFGFASLSGTSLSAPMVTGTASLMFSLSDKNSWGLTVAKAKEILKSTSYSDSITTDKNIGRKLNAYKALLGTLALGNQAVVSISSNVSGAAIYISYNSGSTYTDTGYVTSATEPKRIVIASGSSFNYKFKTVLTNYSDAASDVYSSVAAGAEVPITLTMTKTSATFSYNSVDTSINAKYWTSLGFDSSGNPRIAYFDDTNGKVKCAFYSSSSGWSKKNVHTVDANHNMGDNTGSLAVDSSNYVHISYYDYDGYDLNYSKSINTSGSSWQLTTVSSLPCSRASMAIDSNNKVHIAFYEGSKMDLNYATNASGSWVTTSIDSTGTVGNYPSLKLDSNDNAHISYYDYTNKNLKYATNSSGVWVTSTIVSTGDVGQYSCLDIDSSNNIHIVYFDATNNYIMYVNDLSGSWAGAIIDSATVFMPDLSFVLDSSKHGHVVYYDTAGKFKYATNSSGGWVKTTLMQDTDVWNVPSIKVNSSGKVCFSYIDTDYNLYYATEN</sequence>
<dbReference type="PROSITE" id="PS51257">
    <property type="entry name" value="PROKAR_LIPOPROTEIN"/>
    <property type="match status" value="1"/>
</dbReference>
<reference evidence="8 9" key="1">
    <citation type="submission" date="2019-12" db="EMBL/GenBank/DDBJ databases">
        <authorList>
            <person name="Wolfe R."/>
            <person name="Danczak R."/>
            <person name="Wilkins M."/>
        </authorList>
    </citation>
    <scope>NUCLEOTIDE SEQUENCE [LARGE SCALE GENOMIC DNA]</scope>
    <source>
        <strain evidence="8">X2_MaxBin.013</strain>
    </source>
</reference>
<evidence type="ECO:0000256" key="1">
    <source>
        <dbReference type="ARBA" id="ARBA00011073"/>
    </source>
</evidence>
<evidence type="ECO:0000256" key="6">
    <source>
        <dbReference type="SAM" id="SignalP"/>
    </source>
</evidence>
<dbReference type="InterPro" id="IPR036852">
    <property type="entry name" value="Peptidase_S8/S53_dom_sf"/>
</dbReference>
<keyword evidence="6" id="KW-0732">Signal</keyword>
<dbReference type="EMBL" id="WPAF01000024">
    <property type="protein sequence ID" value="KAF0133532.1"/>
    <property type="molecule type" value="Genomic_DNA"/>
</dbReference>